<proteinExistence type="predicted"/>
<keyword evidence="2" id="KW-1185">Reference proteome</keyword>
<gene>
    <name evidence="1" type="ORF">L9F63_025370</name>
</gene>
<feature type="non-terminal residue" evidence="1">
    <location>
        <position position="1"/>
    </location>
</feature>
<comment type="caution">
    <text evidence="1">The sequence shown here is derived from an EMBL/GenBank/DDBJ whole genome shotgun (WGS) entry which is preliminary data.</text>
</comment>
<evidence type="ECO:0000313" key="2">
    <source>
        <dbReference type="Proteomes" id="UP001233999"/>
    </source>
</evidence>
<name>A0AAD8E4P9_DIPPU</name>
<dbReference type="Proteomes" id="UP001233999">
    <property type="component" value="Unassembled WGS sequence"/>
</dbReference>
<feature type="non-terminal residue" evidence="1">
    <location>
        <position position="94"/>
    </location>
</feature>
<dbReference type="AlphaFoldDB" id="A0AAD8E4P9"/>
<organism evidence="1 2">
    <name type="scientific">Diploptera punctata</name>
    <name type="common">Pacific beetle cockroach</name>
    <dbReference type="NCBI Taxonomy" id="6984"/>
    <lineage>
        <taxon>Eukaryota</taxon>
        <taxon>Metazoa</taxon>
        <taxon>Ecdysozoa</taxon>
        <taxon>Arthropoda</taxon>
        <taxon>Hexapoda</taxon>
        <taxon>Insecta</taxon>
        <taxon>Pterygota</taxon>
        <taxon>Neoptera</taxon>
        <taxon>Polyneoptera</taxon>
        <taxon>Dictyoptera</taxon>
        <taxon>Blattodea</taxon>
        <taxon>Blaberoidea</taxon>
        <taxon>Blaberidae</taxon>
        <taxon>Diplopterinae</taxon>
        <taxon>Diploptera</taxon>
    </lineage>
</organism>
<sequence>DLQHGVELYFITCLLYQYLSVDGHLLRTKLPRILSDKTTSVIFVCYRGTHLRLRPTNNTLNSLVDSIKFLFSTYTENMIEVFKTAEQYLISIFL</sequence>
<reference evidence="1" key="2">
    <citation type="submission" date="2023-05" db="EMBL/GenBank/DDBJ databases">
        <authorList>
            <person name="Fouks B."/>
        </authorList>
    </citation>
    <scope>NUCLEOTIDE SEQUENCE</scope>
    <source>
        <strain evidence="1">Stay&amp;Tobe</strain>
        <tissue evidence="1">Testes</tissue>
    </source>
</reference>
<dbReference type="EMBL" id="JASPKZ010009452">
    <property type="protein sequence ID" value="KAJ9576734.1"/>
    <property type="molecule type" value="Genomic_DNA"/>
</dbReference>
<accession>A0AAD8E4P9</accession>
<protein>
    <submittedName>
        <fullName evidence="1">Uncharacterized protein</fullName>
    </submittedName>
</protein>
<reference evidence="1" key="1">
    <citation type="journal article" date="2023" name="IScience">
        <title>Live-bearing cockroach genome reveals convergent evolutionary mechanisms linked to viviparity in insects and beyond.</title>
        <authorList>
            <person name="Fouks B."/>
            <person name="Harrison M.C."/>
            <person name="Mikhailova A.A."/>
            <person name="Marchal E."/>
            <person name="English S."/>
            <person name="Carruthers M."/>
            <person name="Jennings E.C."/>
            <person name="Chiamaka E.L."/>
            <person name="Frigard R.A."/>
            <person name="Pippel M."/>
            <person name="Attardo G.M."/>
            <person name="Benoit J.B."/>
            <person name="Bornberg-Bauer E."/>
            <person name="Tobe S.S."/>
        </authorList>
    </citation>
    <scope>NUCLEOTIDE SEQUENCE</scope>
    <source>
        <strain evidence="1">Stay&amp;Tobe</strain>
    </source>
</reference>
<evidence type="ECO:0000313" key="1">
    <source>
        <dbReference type="EMBL" id="KAJ9576734.1"/>
    </source>
</evidence>